<comment type="caution">
    <text evidence="1">The sequence shown here is derived from an EMBL/GenBank/DDBJ whole genome shotgun (WGS) entry which is preliminary data.</text>
</comment>
<reference evidence="2" key="1">
    <citation type="journal article" date="2019" name="Int. J. Syst. Evol. Microbiol.">
        <title>The Global Catalogue of Microorganisms (GCM) 10K type strain sequencing project: providing services to taxonomists for standard genome sequencing and annotation.</title>
        <authorList>
            <consortium name="The Broad Institute Genomics Platform"/>
            <consortium name="The Broad Institute Genome Sequencing Center for Infectious Disease"/>
            <person name="Wu L."/>
            <person name="Ma J."/>
        </authorList>
    </citation>
    <scope>NUCLEOTIDE SEQUENCE [LARGE SCALE GENOMIC DNA]</scope>
    <source>
        <strain evidence="2">CCUG 60524</strain>
    </source>
</reference>
<dbReference type="Proteomes" id="UP001597108">
    <property type="component" value="Unassembled WGS sequence"/>
</dbReference>
<evidence type="ECO:0000313" key="1">
    <source>
        <dbReference type="EMBL" id="MFD0980434.1"/>
    </source>
</evidence>
<evidence type="ECO:0008006" key="3">
    <source>
        <dbReference type="Google" id="ProtNLM"/>
    </source>
</evidence>
<name>A0ABW3IR12_9RHOB</name>
<evidence type="ECO:0000313" key="2">
    <source>
        <dbReference type="Proteomes" id="UP001597108"/>
    </source>
</evidence>
<sequence length="107" mass="12166">MDKMRAQGVVFGNPAIRTDVQPQESAAWSKSAGDLVRRIADVLREFDDPQALTRSEVARILNERGIRSGHDNEWNAFRVTAPLRKARELLRQQDQEALQSQPTFGMF</sequence>
<accession>A0ABW3IR12</accession>
<protein>
    <recommendedName>
        <fullName evidence="3">Recombinase domain-containing protein</fullName>
    </recommendedName>
</protein>
<dbReference type="RefSeq" id="WP_386074839.1">
    <property type="nucleotide sequence ID" value="NZ_JBHTJT010000021.1"/>
</dbReference>
<gene>
    <name evidence="1" type="ORF">ACFQ2S_12305</name>
</gene>
<organism evidence="1 2">
    <name type="scientific">Tropicimonas aquimaris</name>
    <dbReference type="NCBI Taxonomy" id="914152"/>
    <lineage>
        <taxon>Bacteria</taxon>
        <taxon>Pseudomonadati</taxon>
        <taxon>Pseudomonadota</taxon>
        <taxon>Alphaproteobacteria</taxon>
        <taxon>Rhodobacterales</taxon>
        <taxon>Roseobacteraceae</taxon>
        <taxon>Tropicimonas</taxon>
    </lineage>
</organism>
<dbReference type="EMBL" id="JBHTJT010000021">
    <property type="protein sequence ID" value="MFD0980434.1"/>
    <property type="molecule type" value="Genomic_DNA"/>
</dbReference>
<keyword evidence="2" id="KW-1185">Reference proteome</keyword>
<proteinExistence type="predicted"/>